<dbReference type="GO" id="GO:0008694">
    <property type="term" value="F:4-hydroxy-3-polyprenylbenzoate decarboxylase activity"/>
    <property type="evidence" value="ECO:0000318"/>
    <property type="project" value="GO_Central"/>
</dbReference>
<sequence length="645" mass="71139">MSHALGPAVGTFAPRPAHYPLLMSRPARQFPDIQSFMRVLEERGELLRVREPVSRDLEITEISDRLVKKGGPAVLFENVVGSDYPVVMGLMGTRERMALAVGVNDLDELAQKIRALIDLGGGGSRFGLLSNLPKLRDAMNLPPRRVKTAPVQEVVWRGDEVDLSKIPVLKCWPEDGGPFVTFPLVITKDPETGERNMGMYRMQVMSKNTTGMHWQRHKTGTRHLEKARQRGQRLEVAVAIGGDPALIYAATAPIPPVPGLNEFAVAGYLRGQRYPVVKGLTVDLEVPANAEFVLEGYVDPQEDWVVEGPFGDHTGFYTLADLYPLFHVTCVTMRQNPVYPATIVGRPPMEDAYLIEASERLFLPAAQLIVPEIVDYHMPPAGVAHNLVVVSIKKDFPGQAYKVANGLLGLGQMMFAKVIVVVDADVKVNDMDAVWREVAAKAVPGRDTLTGRGPIDVLDHSSRGWGYGGKLIIDATTKRPEETGSGVSSREGQAEDFAPDAPFVPFASADLPTFDGVVAQRQTDDGYWFVALNKTRPGQARELAQAFAVHPAARGVRHLLIADQDTDVNDAGDVWWTVLNNIDPERDVWHLPAEAGGGGLAWDGARKLPEEGFVREWPQKIVMDEAVRRRVDALWHVWGLPEQWR</sequence>
<dbReference type="EnsemblBacteria" id="AAF09911">
    <property type="protein sequence ID" value="AAF09911"/>
    <property type="gene ID" value="DR_0332"/>
</dbReference>
<dbReference type="SUPFAM" id="SSF50475">
    <property type="entry name" value="FMN-binding split barrel"/>
    <property type="match status" value="1"/>
</dbReference>
<dbReference type="AlphaFoldDB" id="Q9RXI1"/>
<dbReference type="InterPro" id="IPR049383">
    <property type="entry name" value="UbiD-like_N"/>
</dbReference>
<evidence type="ECO:0000256" key="1">
    <source>
        <dbReference type="ARBA" id="ARBA00010021"/>
    </source>
</evidence>
<proteinExistence type="inferred from homology"/>
<reference evidence="5 6" key="1">
    <citation type="journal article" date="1999" name="Science">
        <title>Genome sequence of the radioresistant bacterium Deinococcus radiodurans R1.</title>
        <authorList>
            <person name="White O."/>
            <person name="Eisen J.A."/>
            <person name="Heidelberg J.F."/>
            <person name="Hickey E.K."/>
            <person name="Peterson J.D."/>
            <person name="Dodson R.J."/>
            <person name="Haft D.H."/>
            <person name="Gwinn M.L."/>
            <person name="Nelson W.C."/>
            <person name="Richardson D.L."/>
            <person name="Moffat K.S."/>
            <person name="Qin H."/>
            <person name="Jiang L."/>
            <person name="Pamphile W."/>
            <person name="Crosby M."/>
            <person name="Shen M."/>
            <person name="Vamathevan J.J."/>
            <person name="Lam P."/>
            <person name="McDonald L."/>
            <person name="Utterback T."/>
            <person name="Zalewski C."/>
            <person name="Makarova K.S."/>
            <person name="Aravind L."/>
            <person name="Daly M.J."/>
            <person name="Minton K.W."/>
            <person name="Fleischmann R.D."/>
            <person name="Ketchum K.A."/>
            <person name="Nelson K.E."/>
            <person name="Salzberg S."/>
            <person name="Smith H.O."/>
            <person name="Venter J.C."/>
            <person name="Fraser C.M."/>
        </authorList>
    </citation>
    <scope>NUCLEOTIDE SEQUENCE [LARGE SCALE GENOMIC DNA]</scope>
    <source>
        <strain evidence="6">ATCC 13939 / DSM 20539 / JCM 16871 / LMG 4051 / NBRC 15346 / NCIMB 9279 / R1 / VKM B-1422</strain>
    </source>
</reference>
<dbReference type="Pfam" id="PF20696">
    <property type="entry name" value="UbiD_C"/>
    <property type="match status" value="2"/>
</dbReference>
<dbReference type="PANTHER" id="PTHR30108:SF17">
    <property type="entry name" value="FERULIC ACID DECARBOXYLASE 1"/>
    <property type="match status" value="1"/>
</dbReference>
<dbReference type="OrthoDB" id="9809841at2"/>
<dbReference type="STRING" id="243230.DR_0332"/>
<evidence type="ECO:0000259" key="4">
    <source>
        <dbReference type="Pfam" id="PF20696"/>
    </source>
</evidence>
<dbReference type="PANTHER" id="PTHR30108">
    <property type="entry name" value="3-OCTAPRENYL-4-HYDROXYBENZOATE CARBOXY-LYASE-RELATED"/>
    <property type="match status" value="1"/>
</dbReference>
<dbReference type="GO" id="GO:0006744">
    <property type="term" value="P:ubiquinone biosynthetic process"/>
    <property type="evidence" value="ECO:0000318"/>
    <property type="project" value="GO_Central"/>
</dbReference>
<dbReference type="InterPro" id="IPR048304">
    <property type="entry name" value="UbiD_Rift_dom"/>
</dbReference>
<dbReference type="KEGG" id="dra:DR_0332"/>
<comment type="similarity">
    <text evidence="1">Belongs to the UbiD family.</text>
</comment>
<evidence type="ECO:0000259" key="3">
    <source>
        <dbReference type="Pfam" id="PF20695"/>
    </source>
</evidence>
<dbReference type="Proteomes" id="UP000002524">
    <property type="component" value="Chromosome 1"/>
</dbReference>
<dbReference type="PATRIC" id="fig|243230.17.peg.500"/>
<dbReference type="NCBIfam" id="TIGR00148">
    <property type="entry name" value="UbiD family decarboxylase"/>
    <property type="match status" value="1"/>
</dbReference>
<dbReference type="GO" id="GO:0005829">
    <property type="term" value="C:cytosol"/>
    <property type="evidence" value="ECO:0000318"/>
    <property type="project" value="GO_Central"/>
</dbReference>
<protein>
    <recommendedName>
        <fullName evidence="7">3-octaprenyl-4-hydroxybenzoate carboxy-lyase</fullName>
    </recommendedName>
</protein>
<evidence type="ECO:0000313" key="5">
    <source>
        <dbReference type="EMBL" id="AAF09911.1"/>
    </source>
</evidence>
<dbReference type="Pfam" id="PF01977">
    <property type="entry name" value="UbiD"/>
    <property type="match status" value="1"/>
</dbReference>
<evidence type="ECO:0008006" key="7">
    <source>
        <dbReference type="Google" id="ProtNLM"/>
    </source>
</evidence>
<dbReference type="FunCoup" id="Q9RXI1">
    <property type="interactions" value="96"/>
</dbReference>
<feature type="domain" description="3-octaprenyl-4-hydroxybenzoate carboxy-lyase-like Rift-related" evidence="2">
    <location>
        <begin position="146"/>
        <end position="347"/>
    </location>
</feature>
<dbReference type="InterPro" id="IPR049381">
    <property type="entry name" value="UbiD-like_C"/>
</dbReference>
<feature type="domain" description="3-octaprenyl-4-hydroxybenzoate carboxy-lyase-like C-terminal" evidence="4">
    <location>
        <begin position="353"/>
        <end position="475"/>
    </location>
</feature>
<dbReference type="EMBL" id="AE000513">
    <property type="protein sequence ID" value="AAF09911.1"/>
    <property type="molecule type" value="Genomic_DNA"/>
</dbReference>
<evidence type="ECO:0000259" key="2">
    <source>
        <dbReference type="Pfam" id="PF01977"/>
    </source>
</evidence>
<dbReference type="InterPro" id="IPR022390">
    <property type="entry name" value="HBDC"/>
</dbReference>
<dbReference type="PIR" id="A75533">
    <property type="entry name" value="A75533"/>
</dbReference>
<evidence type="ECO:0000313" key="6">
    <source>
        <dbReference type="Proteomes" id="UP000002524"/>
    </source>
</evidence>
<gene>
    <name evidence="5" type="ordered locus">DR_0332</name>
</gene>
<dbReference type="Pfam" id="PF20695">
    <property type="entry name" value="UbiD_N"/>
    <property type="match status" value="1"/>
</dbReference>
<dbReference type="Gene3D" id="3.40.1670.10">
    <property type="entry name" value="UbiD C-terminal domain-like"/>
    <property type="match status" value="2"/>
</dbReference>
<feature type="domain" description="3-octaprenyl-4-hydroxybenzoate carboxy-lyase-like N-terminal" evidence="3">
    <location>
        <begin position="39"/>
        <end position="112"/>
    </location>
</feature>
<name>Q9RXI1_DEIRA</name>
<dbReference type="PaxDb" id="243230-DR_0332"/>
<accession>Q9RXI1</accession>
<dbReference type="SUPFAM" id="SSF143968">
    <property type="entry name" value="UbiD C-terminal domain-like"/>
    <property type="match status" value="2"/>
</dbReference>
<dbReference type="Gene3D" id="1.20.5.570">
    <property type="entry name" value="Single helix bin"/>
    <property type="match status" value="1"/>
</dbReference>
<dbReference type="eggNOG" id="COG0043">
    <property type="taxonomic scope" value="Bacteria"/>
</dbReference>
<dbReference type="HOGENOM" id="CLU_023348_4_0_0"/>
<dbReference type="GO" id="GO:0005737">
    <property type="term" value="C:cytoplasm"/>
    <property type="evidence" value="ECO:0000318"/>
    <property type="project" value="GO_Central"/>
</dbReference>
<organism evidence="5 6">
    <name type="scientific">Deinococcus radiodurans (strain ATCC 13939 / DSM 20539 / JCM 16871 / CCUG 27074 / LMG 4051 / NBRC 15346 / NCIMB 9279 / VKM B-1422 / R1)</name>
    <dbReference type="NCBI Taxonomy" id="243230"/>
    <lineage>
        <taxon>Bacteria</taxon>
        <taxon>Thermotogati</taxon>
        <taxon>Deinococcota</taxon>
        <taxon>Deinococci</taxon>
        <taxon>Deinococcales</taxon>
        <taxon>Deinococcaceae</taxon>
        <taxon>Deinococcus</taxon>
    </lineage>
</organism>
<dbReference type="InterPro" id="IPR002830">
    <property type="entry name" value="UbiD"/>
</dbReference>
<dbReference type="FunFam" id="3.40.1670.10:FF:000003">
    <property type="entry name" value="Phenolic acid decarboxylase"/>
    <property type="match status" value="1"/>
</dbReference>
<keyword evidence="6" id="KW-1185">Reference proteome</keyword>
<dbReference type="InParanoid" id="Q9RXI1"/>
<feature type="domain" description="3-octaprenyl-4-hydroxybenzoate carboxy-lyase-like C-terminal" evidence="4">
    <location>
        <begin position="528"/>
        <end position="592"/>
    </location>
</feature>
<dbReference type="NCBIfam" id="TIGR03701">
    <property type="entry name" value="mena_SCO4490"/>
    <property type="match status" value="1"/>
</dbReference>